<feature type="compositionally biased region" description="Low complexity" evidence="1">
    <location>
        <begin position="61"/>
        <end position="72"/>
    </location>
</feature>
<comment type="caution">
    <text evidence="3">The sequence shown here is derived from an EMBL/GenBank/DDBJ whole genome shotgun (WGS) entry which is preliminary data.</text>
</comment>
<keyword evidence="3" id="KW-0378">Hydrolase</keyword>
<evidence type="ECO:0000259" key="2">
    <source>
        <dbReference type="Pfam" id="PF08924"/>
    </source>
</evidence>
<evidence type="ECO:0000313" key="4">
    <source>
        <dbReference type="Proteomes" id="UP001589833"/>
    </source>
</evidence>
<evidence type="ECO:0000256" key="1">
    <source>
        <dbReference type="SAM" id="MobiDB-lite"/>
    </source>
</evidence>
<dbReference type="Gene3D" id="3.20.20.80">
    <property type="entry name" value="Glycosidases"/>
    <property type="match status" value="1"/>
</dbReference>
<name>A0ABV6NNV4_9BACI</name>
<dbReference type="EMBL" id="JBHLTR010000131">
    <property type="protein sequence ID" value="MFC0562452.1"/>
    <property type="molecule type" value="Genomic_DNA"/>
</dbReference>
<dbReference type="SUPFAM" id="SSF51445">
    <property type="entry name" value="(Trans)glycosidases"/>
    <property type="match status" value="1"/>
</dbReference>
<gene>
    <name evidence="3" type="ORF">ACFFH4_26855</name>
</gene>
<evidence type="ECO:0000313" key="3">
    <source>
        <dbReference type="EMBL" id="MFC0562452.1"/>
    </source>
</evidence>
<dbReference type="InterPro" id="IPR015020">
    <property type="entry name" value="Rv2525c-like_Glyco_Hydro-like"/>
</dbReference>
<protein>
    <submittedName>
        <fullName evidence="3">Glycoside hydrolase domain-containing protein</fullName>
    </submittedName>
</protein>
<dbReference type="Pfam" id="PF08924">
    <property type="entry name" value="Rv2525c_GlyHyd-like"/>
    <property type="match status" value="1"/>
</dbReference>
<dbReference type="GO" id="GO:0016787">
    <property type="term" value="F:hydrolase activity"/>
    <property type="evidence" value="ECO:0007669"/>
    <property type="project" value="UniProtKB-KW"/>
</dbReference>
<dbReference type="InterPro" id="IPR017853">
    <property type="entry name" value="GH"/>
</dbReference>
<feature type="domain" description="Rv2525c-like glycoside hydrolase-like" evidence="2">
    <location>
        <begin position="222"/>
        <end position="324"/>
    </location>
</feature>
<dbReference type="RefSeq" id="WP_273844710.1">
    <property type="nucleotide sequence ID" value="NZ_JAQQWT010000010.1"/>
</dbReference>
<reference evidence="3 4" key="1">
    <citation type="submission" date="2024-09" db="EMBL/GenBank/DDBJ databases">
        <authorList>
            <person name="Sun Q."/>
            <person name="Mori K."/>
        </authorList>
    </citation>
    <scope>NUCLEOTIDE SEQUENCE [LARGE SCALE GENOMIC DNA]</scope>
    <source>
        <strain evidence="3 4">NCAIM B.02301</strain>
    </source>
</reference>
<dbReference type="Proteomes" id="UP001589833">
    <property type="component" value="Unassembled WGS sequence"/>
</dbReference>
<feature type="compositionally biased region" description="Acidic residues" evidence="1">
    <location>
        <begin position="40"/>
        <end position="50"/>
    </location>
</feature>
<feature type="region of interest" description="Disordered" evidence="1">
    <location>
        <begin position="167"/>
        <end position="192"/>
    </location>
</feature>
<feature type="compositionally biased region" description="Polar residues" evidence="1">
    <location>
        <begin position="28"/>
        <end position="38"/>
    </location>
</feature>
<feature type="region of interest" description="Disordered" evidence="1">
    <location>
        <begin position="28"/>
        <end position="74"/>
    </location>
</feature>
<keyword evidence="4" id="KW-1185">Reference proteome</keyword>
<organism evidence="3 4">
    <name type="scientific">Halalkalibacter alkalisediminis</name>
    <dbReference type="NCBI Taxonomy" id="935616"/>
    <lineage>
        <taxon>Bacteria</taxon>
        <taxon>Bacillati</taxon>
        <taxon>Bacillota</taxon>
        <taxon>Bacilli</taxon>
        <taxon>Bacillales</taxon>
        <taxon>Bacillaceae</taxon>
        <taxon>Halalkalibacter</taxon>
    </lineage>
</organism>
<accession>A0ABV6NNV4</accession>
<proteinExistence type="predicted"/>
<feature type="compositionally biased region" description="Low complexity" evidence="1">
    <location>
        <begin position="167"/>
        <end position="184"/>
    </location>
</feature>
<sequence length="405" mass="44253">MNKKNLSLWLLGFVSLLFIFTLTFCSQSNTSEPSTALADSTEETSNEDSTNDNHDSRKNKNSLINNNIDNTIKSSSDEADIHNNIENHIESNQADVNNSVDNTMNSHGGQINNSIGNLIEVEDGNVKNFINNHVNSGENNTIDNSVTNHIDVNIGLNVTNNITNDITATSNGTANEENNNGENGSSDEETPETVWGVDSASLTTNELLACVRANFGDPEVWGRYLGTNEGVSYGLTENETDLLHSNDIQILVIWNHFTDGTGYENGENEATAAVETARELGIPEGVALFANVEPIYPIDSAFIQAWHDVMSESEFSSGIYGIFDPSEELYVAFEEAAIEDPSILDEMYVWTAAPNEGITTEANAPENNPEYPDGALLAGWQYGIDAETCNFDTNLFDGQVLDVLW</sequence>